<dbReference type="InterPro" id="IPR006195">
    <property type="entry name" value="aa-tRNA-synth_II"/>
</dbReference>
<dbReference type="InterPro" id="IPR045864">
    <property type="entry name" value="aa-tRNA-synth_II/BPL/LPL"/>
</dbReference>
<dbReference type="GO" id="GO:0004828">
    <property type="term" value="F:serine-tRNA ligase activity"/>
    <property type="evidence" value="ECO:0007669"/>
    <property type="project" value="UniProtKB-EC"/>
</dbReference>
<dbReference type="Proteomes" id="UP000000673">
    <property type="component" value="Unassembled WGS sequence"/>
</dbReference>
<dbReference type="EnsemblMetazoa" id="ADAC000383-RA">
    <property type="protein sequence ID" value="ADAC000383-PA"/>
    <property type="gene ID" value="ADAC000383"/>
</dbReference>
<reference evidence="9" key="2">
    <citation type="submission" date="2010-05" db="EMBL/GenBank/DDBJ databases">
        <authorList>
            <person name="Almeida L.G."/>
            <person name="Nicolas M.F."/>
            <person name="Souza R.C."/>
            <person name="Vasconcelos A.T.R."/>
        </authorList>
    </citation>
    <scope>NUCLEOTIDE SEQUENCE</scope>
</reference>
<dbReference type="eggNOG" id="KOG2509">
    <property type="taxonomic scope" value="Eukaryota"/>
</dbReference>
<keyword evidence="6 9" id="KW-0030">Aminoacyl-tRNA synthetase</keyword>
<name>W5JTV7_ANODA</name>
<proteinExistence type="inferred from homology"/>
<dbReference type="PROSITE" id="PS50862">
    <property type="entry name" value="AA_TRNA_LIGASE_II"/>
    <property type="match status" value="1"/>
</dbReference>
<comment type="similarity">
    <text evidence="1">Belongs to the class-II aminoacyl-tRNA synthetase family. Type-1 seryl-tRNA synthetase subfamily.</text>
</comment>
<dbReference type="SUPFAM" id="SSF55681">
    <property type="entry name" value="Class II aaRS and biotin synthetases"/>
    <property type="match status" value="1"/>
</dbReference>
<accession>W5JTV7</accession>
<dbReference type="Gene3D" id="3.30.930.10">
    <property type="entry name" value="Bira Bifunctional Protein, Domain 2"/>
    <property type="match status" value="1"/>
</dbReference>
<evidence type="ECO:0000313" key="9">
    <source>
        <dbReference type="EMBL" id="ETN67792.1"/>
    </source>
</evidence>
<evidence type="ECO:0000259" key="8">
    <source>
        <dbReference type="PROSITE" id="PS50862"/>
    </source>
</evidence>
<evidence type="ECO:0000256" key="5">
    <source>
        <dbReference type="ARBA" id="ARBA00022840"/>
    </source>
</evidence>
<keyword evidence="11" id="KW-1185">Reference proteome</keyword>
<dbReference type="AlphaFoldDB" id="W5JTV7"/>
<reference evidence="9 11" key="1">
    <citation type="journal article" date="2010" name="BMC Genomics">
        <title>Combination of measures distinguishes pre-miRNAs from other stem-loops in the genome of the newly sequenced Anopheles darlingi.</title>
        <authorList>
            <person name="Mendes N.D."/>
            <person name="Freitas A.T."/>
            <person name="Vasconcelos A.T."/>
            <person name="Sagot M.F."/>
        </authorList>
    </citation>
    <scope>NUCLEOTIDE SEQUENCE</scope>
</reference>
<evidence type="ECO:0000256" key="7">
    <source>
        <dbReference type="ARBA" id="ARBA00031113"/>
    </source>
</evidence>
<gene>
    <name evidence="9" type="ORF">AND_000383</name>
</gene>
<dbReference type="InterPro" id="IPR002314">
    <property type="entry name" value="aa-tRNA-synt_IIb"/>
</dbReference>
<dbReference type="FunFam" id="3.30.930.10:FF:000078">
    <property type="entry name" value="Seryl-tRNA synthetase"/>
    <property type="match status" value="1"/>
</dbReference>
<dbReference type="STRING" id="43151.W5JTV7"/>
<evidence type="ECO:0000256" key="6">
    <source>
        <dbReference type="ARBA" id="ARBA00023146"/>
    </source>
</evidence>
<dbReference type="GO" id="GO:0006434">
    <property type="term" value="P:seryl-tRNA aminoacylation"/>
    <property type="evidence" value="ECO:0007669"/>
    <property type="project" value="InterPro"/>
</dbReference>
<evidence type="ECO:0000256" key="4">
    <source>
        <dbReference type="ARBA" id="ARBA00022741"/>
    </source>
</evidence>
<evidence type="ECO:0000313" key="11">
    <source>
        <dbReference type="Proteomes" id="UP000000673"/>
    </source>
</evidence>
<keyword evidence="5" id="KW-0067">ATP-binding</keyword>
<dbReference type="PANTHER" id="PTHR11778">
    <property type="entry name" value="SERYL-TRNA SYNTHETASE"/>
    <property type="match status" value="1"/>
</dbReference>
<dbReference type="HOGENOM" id="CLU_023797_4_0_1"/>
<sequence>MLPKCMDRMLLVLVARRQLCSQPFRRMSYHRFELQQPIYDTDYLLDPANADQIEANILLRKGVGDIRLVHELQERLQGGVTGESRRQLADRLQTELGKLPNRTHPRLLSYEGKPRLVRRYNEPQIERATNDHRPHYEFGDICKRMNLYRMEALGNFTGHRSYYLLDELAELEHALIGYTVERLLQEQFRLISVPDLLPARIIESCGMSTTGTRNQVYKVTSGGPADDSRDVLCLSGTSEMALAGYFAGRALPGERLPLRLAAVSRCYRAETSALHEEKGIYRVHQFTKVEMFAICRPDQSAGVLRQFRDIEVSLFEQLGLPFVLLDMPACELGAPAYRKYDIEAWMPGRQMYGEISSCSDCTDYQARRLGIRVDGAQQQPFAHTVNGTACAIPRMLIALLENFQNEDYTVSIPEPLQRHMHGKQVLRRRKVLPELKLTKRLQQEELVCTV</sequence>
<keyword evidence="3" id="KW-0436">Ligase</keyword>
<feature type="domain" description="Aminoacyl-transfer RNA synthetases class-II family profile" evidence="8">
    <location>
        <begin position="181"/>
        <end position="413"/>
    </location>
</feature>
<dbReference type="FunCoup" id="W5JTV7">
    <property type="interactions" value="540"/>
</dbReference>
<dbReference type="EMBL" id="ADMH02000114">
    <property type="protein sequence ID" value="ETN67792.1"/>
    <property type="molecule type" value="Genomic_DNA"/>
</dbReference>
<dbReference type="VEuPathDB" id="VectorBase:ADAR2_008852"/>
<dbReference type="VEuPathDB" id="VectorBase:ADAC000383"/>
<dbReference type="EC" id="6.1.1.11" evidence="2"/>
<dbReference type="InterPro" id="IPR002317">
    <property type="entry name" value="Ser-tRNA-ligase_type_1"/>
</dbReference>
<evidence type="ECO:0000256" key="3">
    <source>
        <dbReference type="ARBA" id="ARBA00022598"/>
    </source>
</evidence>
<evidence type="ECO:0000256" key="1">
    <source>
        <dbReference type="ARBA" id="ARBA00010728"/>
    </source>
</evidence>
<dbReference type="PRINTS" id="PR00981">
    <property type="entry name" value="TRNASYNTHSER"/>
</dbReference>
<evidence type="ECO:0000256" key="2">
    <source>
        <dbReference type="ARBA" id="ARBA00012840"/>
    </source>
</evidence>
<keyword evidence="4" id="KW-0547">Nucleotide-binding</keyword>
<protein>
    <recommendedName>
        <fullName evidence="2">serine--tRNA ligase</fullName>
        <ecNumber evidence="2">6.1.1.11</ecNumber>
    </recommendedName>
    <alternativeName>
        <fullName evidence="7">Seryl-tRNA synthetase</fullName>
    </alternativeName>
</protein>
<dbReference type="OMA" id="PLNACGE"/>
<organism evidence="9">
    <name type="scientific">Anopheles darlingi</name>
    <name type="common">Mosquito</name>
    <dbReference type="NCBI Taxonomy" id="43151"/>
    <lineage>
        <taxon>Eukaryota</taxon>
        <taxon>Metazoa</taxon>
        <taxon>Ecdysozoa</taxon>
        <taxon>Arthropoda</taxon>
        <taxon>Hexapoda</taxon>
        <taxon>Insecta</taxon>
        <taxon>Pterygota</taxon>
        <taxon>Neoptera</taxon>
        <taxon>Endopterygota</taxon>
        <taxon>Diptera</taxon>
        <taxon>Nematocera</taxon>
        <taxon>Culicoidea</taxon>
        <taxon>Culicidae</taxon>
        <taxon>Anophelinae</taxon>
        <taxon>Anopheles</taxon>
    </lineage>
</organism>
<evidence type="ECO:0000313" key="10">
    <source>
        <dbReference type="EnsemblMetazoa" id="ADAC000383-PA"/>
    </source>
</evidence>
<reference evidence="9" key="3">
    <citation type="journal article" date="2013" name="Nucleic Acids Res.">
        <title>The genome of Anopheles darlingi, the main neotropical malaria vector.</title>
        <authorList>
            <person name="Marinotti O."/>
            <person name="Cerqueira G.C."/>
            <person name="de Almeida L.G."/>
            <person name="Ferro M.I."/>
            <person name="Loreto E.L."/>
            <person name="Zaha A."/>
            <person name="Teixeira S.M."/>
            <person name="Wespiser A.R."/>
            <person name="Almeida E Silva A."/>
            <person name="Schlindwein A.D."/>
            <person name="Pacheco A.C."/>
            <person name="Silva A.L."/>
            <person name="Graveley B.R."/>
            <person name="Walenz B.P."/>
            <person name="Lima Bde A."/>
            <person name="Ribeiro C.A."/>
            <person name="Nunes-Silva C.G."/>
            <person name="de Carvalho C.R."/>
            <person name="Soares C.M."/>
            <person name="de Menezes C.B."/>
            <person name="Matiolli C."/>
            <person name="Caffrey D."/>
            <person name="Araujo D.A."/>
            <person name="de Oliveira D.M."/>
            <person name="Golenbock D."/>
            <person name="Grisard E.C."/>
            <person name="Fantinatti-Garboggini F."/>
            <person name="de Carvalho F.M."/>
            <person name="Barcellos F.G."/>
            <person name="Prosdocimi F."/>
            <person name="May G."/>
            <person name="Azevedo Junior G.M."/>
            <person name="Guimaraes G.M."/>
            <person name="Goldman G.H."/>
            <person name="Padilha I.Q."/>
            <person name="Batista Jda S."/>
            <person name="Ferro J.A."/>
            <person name="Ribeiro J.M."/>
            <person name="Fietto J.L."/>
            <person name="Dabbas K.M."/>
            <person name="Cerdeira L."/>
            <person name="Agnez-Lima L.F."/>
            <person name="Brocchi M."/>
            <person name="de Carvalho M.O."/>
            <person name="Teixeira Mde M."/>
            <person name="Diniz Maia Mde M."/>
            <person name="Goldman M.H."/>
            <person name="Cruz Schneider M.P."/>
            <person name="Felipe M.S."/>
            <person name="Hungria M."/>
            <person name="Nicolas M.F."/>
            <person name="Pereira M."/>
            <person name="Montes M.A."/>
            <person name="Cantao M.E."/>
            <person name="Vincentz M."/>
            <person name="Rafael M.S."/>
            <person name="Silverman N."/>
            <person name="Stoco P.H."/>
            <person name="Souza R.C."/>
            <person name="Vicentini R."/>
            <person name="Gazzinelli R.T."/>
            <person name="Neves Rde O."/>
            <person name="Silva R."/>
            <person name="Astolfi-Filho S."/>
            <person name="Maciel T.E."/>
            <person name="Urmenyi T.P."/>
            <person name="Tadei W.P."/>
            <person name="Camargo E.P."/>
            <person name="de Vasconcelos A.T."/>
        </authorList>
    </citation>
    <scope>NUCLEOTIDE SEQUENCE</scope>
</reference>
<dbReference type="GO" id="GO:0005524">
    <property type="term" value="F:ATP binding"/>
    <property type="evidence" value="ECO:0007669"/>
    <property type="project" value="UniProtKB-KW"/>
</dbReference>
<reference evidence="10" key="4">
    <citation type="submission" date="2015-06" db="UniProtKB">
        <authorList>
            <consortium name="EnsemblMetazoa"/>
        </authorList>
    </citation>
    <scope>IDENTIFICATION</scope>
</reference>
<dbReference type="Pfam" id="PF00587">
    <property type="entry name" value="tRNA-synt_2b"/>
    <property type="match status" value="1"/>
</dbReference>